<dbReference type="EMBL" id="CAUYUJ010016956">
    <property type="protein sequence ID" value="CAK0870394.1"/>
    <property type="molecule type" value="Genomic_DNA"/>
</dbReference>
<comment type="caution">
    <text evidence="1">The sequence shown here is derived from an EMBL/GenBank/DDBJ whole genome shotgun (WGS) entry which is preliminary data.</text>
</comment>
<reference evidence="1" key="1">
    <citation type="submission" date="2023-10" db="EMBL/GenBank/DDBJ databases">
        <authorList>
            <person name="Chen Y."/>
            <person name="Shah S."/>
            <person name="Dougan E. K."/>
            <person name="Thang M."/>
            <person name="Chan C."/>
        </authorList>
    </citation>
    <scope>NUCLEOTIDE SEQUENCE [LARGE SCALE GENOMIC DNA]</scope>
</reference>
<evidence type="ECO:0000313" key="2">
    <source>
        <dbReference type="Proteomes" id="UP001189429"/>
    </source>
</evidence>
<sequence>MFSFATSDLRIPSSSSACSCFSSGTIWLHPMLHGLSLFHTVQIVSPSYGQAHMMALSGQCAAWRTVISSSVRCLQASMSCVFPSGTFRCQWLLATIQRSGMCRSVTLLARERYTICRPVLLIEKFLASSAGQCLRASALD</sequence>
<name>A0ABN9VBI6_9DINO</name>
<protein>
    <submittedName>
        <fullName evidence="1">Uncharacterized protein</fullName>
    </submittedName>
</protein>
<keyword evidence="2" id="KW-1185">Reference proteome</keyword>
<proteinExistence type="predicted"/>
<organism evidence="1 2">
    <name type="scientific">Prorocentrum cordatum</name>
    <dbReference type="NCBI Taxonomy" id="2364126"/>
    <lineage>
        <taxon>Eukaryota</taxon>
        <taxon>Sar</taxon>
        <taxon>Alveolata</taxon>
        <taxon>Dinophyceae</taxon>
        <taxon>Prorocentrales</taxon>
        <taxon>Prorocentraceae</taxon>
        <taxon>Prorocentrum</taxon>
    </lineage>
</organism>
<gene>
    <name evidence="1" type="ORF">PCOR1329_LOCUS56520</name>
</gene>
<accession>A0ABN9VBI6</accession>
<evidence type="ECO:0000313" key="1">
    <source>
        <dbReference type="EMBL" id="CAK0870394.1"/>
    </source>
</evidence>
<dbReference type="Proteomes" id="UP001189429">
    <property type="component" value="Unassembled WGS sequence"/>
</dbReference>